<accession>A0A0U2NHW1</accession>
<dbReference type="Proteomes" id="UP000065261">
    <property type="component" value="Chromosome I"/>
</dbReference>
<name>A0A0U2NHW1_9GAMM</name>
<dbReference type="EMBL" id="CP011034">
    <property type="protein sequence ID" value="ALS33555.1"/>
    <property type="molecule type" value="Genomic_DNA"/>
</dbReference>
<dbReference type="InterPro" id="IPR014833">
    <property type="entry name" value="TnsA_N"/>
</dbReference>
<reference evidence="2 3" key="1">
    <citation type="submission" date="2015-03" db="EMBL/GenBank/DDBJ databases">
        <authorList>
            <person name="Murphy D."/>
        </authorList>
    </citation>
    <scope>NUCLEOTIDE SEQUENCE [LARGE SCALE GENOMIC DNA]</scope>
    <source>
        <strain evidence="2 3">KMM 520</strain>
    </source>
</reference>
<dbReference type="AlphaFoldDB" id="A0A0U2NHW1"/>
<dbReference type="GO" id="GO:0003676">
    <property type="term" value="F:nucleic acid binding"/>
    <property type="evidence" value="ECO:0007669"/>
    <property type="project" value="InterPro"/>
</dbReference>
<evidence type="ECO:0000313" key="3">
    <source>
        <dbReference type="Proteomes" id="UP000065261"/>
    </source>
</evidence>
<dbReference type="PATRIC" id="fig|1315283.4.peg.2147"/>
<dbReference type="Pfam" id="PF08722">
    <property type="entry name" value="Tn7_TnsA-like_N"/>
    <property type="match status" value="1"/>
</dbReference>
<dbReference type="Gene3D" id="3.40.1350.10">
    <property type="match status" value="1"/>
</dbReference>
<protein>
    <recommendedName>
        <fullName evidence="1">TnsA endonuclease N-terminal domain-containing protein</fullName>
    </recommendedName>
</protein>
<gene>
    <name evidence="2" type="ORF">PTRA_a2466</name>
</gene>
<feature type="domain" description="TnsA endonuclease N-terminal" evidence="1">
    <location>
        <begin position="44"/>
        <end position="118"/>
    </location>
</feature>
<dbReference type="InterPro" id="IPR011856">
    <property type="entry name" value="tRNA_endonuc-like_dom_sf"/>
</dbReference>
<proteinExistence type="predicted"/>
<dbReference type="OrthoDB" id="6103242at2"/>
<organism evidence="2">
    <name type="scientific">Pseudoalteromonas translucida KMM 520</name>
    <dbReference type="NCBI Taxonomy" id="1315283"/>
    <lineage>
        <taxon>Bacteria</taxon>
        <taxon>Pseudomonadati</taxon>
        <taxon>Pseudomonadota</taxon>
        <taxon>Gammaproteobacteria</taxon>
        <taxon>Alteromonadales</taxon>
        <taxon>Pseudoalteromonadaceae</taxon>
        <taxon>Pseudoalteromonas</taxon>
    </lineage>
</organism>
<dbReference type="RefSeq" id="WP_058373774.1">
    <property type="nucleotide sequence ID" value="NZ_CP011034.1"/>
</dbReference>
<sequence>MYRRKLKYSRVKNLHKFASQKNKSTCLVESSLEFDACFHFEFSPPIAAFEAQPLGYEYEFDNRICRYTPDFLLTHTDGTQKFIEVKPQSKIADEDFRARFIEKQAIAKQDGRDLILVTDKQIRVYPTLNNLKLLHRYSGFQSLTELQASVLELVKQYGSIKVGQLIRYLKVTAGELLATVLRLLSLGQLFADLTTNEISIETAIWSNNV</sequence>
<evidence type="ECO:0000313" key="2">
    <source>
        <dbReference type="EMBL" id="ALS33555.1"/>
    </source>
</evidence>
<evidence type="ECO:0000259" key="1">
    <source>
        <dbReference type="Pfam" id="PF08722"/>
    </source>
</evidence>
<dbReference type="KEGG" id="ptn:PTRA_a2466"/>